<dbReference type="PANTHER" id="PTHR42872:SF6">
    <property type="entry name" value="PROTEIN-GLUTAMATE METHYLESTERASE_PROTEIN-GLUTAMINE GLUTAMINASE"/>
    <property type="match status" value="1"/>
</dbReference>
<feature type="domain" description="CheB-type methylesterase" evidence="10">
    <location>
        <begin position="188"/>
        <end position="385"/>
    </location>
</feature>
<dbReference type="SMART" id="SM00448">
    <property type="entry name" value="REC"/>
    <property type="match status" value="1"/>
</dbReference>
<dbReference type="Gene3D" id="3.40.50.2300">
    <property type="match status" value="1"/>
</dbReference>
<dbReference type="Pfam" id="PF00072">
    <property type="entry name" value="Response_reg"/>
    <property type="match status" value="1"/>
</dbReference>
<keyword evidence="3 6" id="KW-0378">Hydrolase</keyword>
<evidence type="ECO:0000313" key="11">
    <source>
        <dbReference type="EMBL" id="SDX83881.1"/>
    </source>
</evidence>
<dbReference type="NCBIfam" id="NF001965">
    <property type="entry name" value="PRK00742.1"/>
    <property type="match status" value="1"/>
</dbReference>
<dbReference type="Proteomes" id="UP000183918">
    <property type="component" value="Unassembled WGS sequence"/>
</dbReference>
<evidence type="ECO:0000256" key="6">
    <source>
        <dbReference type="HAMAP-Rule" id="MF_00099"/>
    </source>
</evidence>
<dbReference type="PROSITE" id="PS50110">
    <property type="entry name" value="RESPONSE_REGULATORY"/>
    <property type="match status" value="1"/>
</dbReference>
<protein>
    <recommendedName>
        <fullName evidence="6">Protein-glutamate methylesterase/protein-glutamine glutaminase</fullName>
        <ecNumber evidence="6">3.1.1.61</ecNumber>
        <ecNumber evidence="6">3.5.1.44</ecNumber>
    </recommendedName>
</protein>
<dbReference type="OrthoDB" id="9793421at2"/>
<evidence type="ECO:0000259" key="9">
    <source>
        <dbReference type="PROSITE" id="PS50110"/>
    </source>
</evidence>
<dbReference type="GO" id="GO:0006935">
    <property type="term" value="P:chemotaxis"/>
    <property type="evidence" value="ECO:0007669"/>
    <property type="project" value="UniProtKB-UniRule"/>
</dbReference>
<dbReference type="CDD" id="cd16432">
    <property type="entry name" value="CheB_Rec"/>
    <property type="match status" value="1"/>
</dbReference>
<dbReference type="InterPro" id="IPR011006">
    <property type="entry name" value="CheY-like_superfamily"/>
</dbReference>
<keyword evidence="2 6" id="KW-0145">Chemotaxis</keyword>
<evidence type="ECO:0000313" key="12">
    <source>
        <dbReference type="Proteomes" id="UP000183918"/>
    </source>
</evidence>
<dbReference type="SUPFAM" id="SSF52738">
    <property type="entry name" value="Methylesterase CheB, C-terminal domain"/>
    <property type="match status" value="1"/>
</dbReference>
<comment type="function">
    <text evidence="4">May play the central regulatory role in sporulation. It may be an element of the effector pathway responsible for the activation of sporulation genes in response to nutritional stress. Spo0A may act in concert with spo0H (a sigma factor) to control the expression of some genes that are critical to the sporulation process.</text>
</comment>
<dbReference type="EMBL" id="FNPG01000004">
    <property type="protein sequence ID" value="SDX83881.1"/>
    <property type="molecule type" value="Genomic_DNA"/>
</dbReference>
<comment type="PTM">
    <text evidence="6">Phosphorylated by CheA. Phosphorylation of the N-terminal regulatory domain activates the methylesterase activity.</text>
</comment>
<comment type="catalytic activity">
    <reaction evidence="6">
        <text>L-glutaminyl-[protein] + H2O = L-glutamyl-[protein] + NH4(+)</text>
        <dbReference type="Rhea" id="RHEA:16441"/>
        <dbReference type="Rhea" id="RHEA-COMP:10207"/>
        <dbReference type="Rhea" id="RHEA-COMP:10208"/>
        <dbReference type="ChEBI" id="CHEBI:15377"/>
        <dbReference type="ChEBI" id="CHEBI:28938"/>
        <dbReference type="ChEBI" id="CHEBI:29973"/>
        <dbReference type="ChEBI" id="CHEBI:30011"/>
        <dbReference type="EC" id="3.5.1.44"/>
    </reaction>
</comment>
<comment type="catalytic activity">
    <reaction evidence="5 6">
        <text>[protein]-L-glutamate 5-O-methyl ester + H2O = L-glutamyl-[protein] + methanol + H(+)</text>
        <dbReference type="Rhea" id="RHEA:23236"/>
        <dbReference type="Rhea" id="RHEA-COMP:10208"/>
        <dbReference type="Rhea" id="RHEA-COMP:10311"/>
        <dbReference type="ChEBI" id="CHEBI:15377"/>
        <dbReference type="ChEBI" id="CHEBI:15378"/>
        <dbReference type="ChEBI" id="CHEBI:17790"/>
        <dbReference type="ChEBI" id="CHEBI:29973"/>
        <dbReference type="ChEBI" id="CHEBI:82795"/>
        <dbReference type="EC" id="3.1.1.61"/>
    </reaction>
</comment>
<evidence type="ECO:0000256" key="2">
    <source>
        <dbReference type="ARBA" id="ARBA00022500"/>
    </source>
</evidence>
<dbReference type="GO" id="GO:0000156">
    <property type="term" value="F:phosphorelay response regulator activity"/>
    <property type="evidence" value="ECO:0007669"/>
    <property type="project" value="InterPro"/>
</dbReference>
<dbReference type="GO" id="GO:0050568">
    <property type="term" value="F:protein-glutamine glutaminase activity"/>
    <property type="evidence" value="ECO:0007669"/>
    <property type="project" value="UniProtKB-UniRule"/>
</dbReference>
<evidence type="ECO:0000256" key="3">
    <source>
        <dbReference type="ARBA" id="ARBA00022801"/>
    </source>
</evidence>
<dbReference type="PROSITE" id="PS50122">
    <property type="entry name" value="CHEB"/>
    <property type="match status" value="1"/>
</dbReference>
<reference evidence="11 12" key="1">
    <citation type="submission" date="2016-10" db="EMBL/GenBank/DDBJ databases">
        <authorList>
            <person name="de Groot N.N."/>
        </authorList>
    </citation>
    <scope>NUCLEOTIDE SEQUENCE [LARGE SCALE GENOMIC DNA]</scope>
    <source>
        <strain evidence="11 12">DSM 14045</strain>
    </source>
</reference>
<gene>
    <name evidence="6" type="primary">cheB</name>
    <name evidence="11" type="ORF">SAMN02910414_00064</name>
</gene>
<evidence type="ECO:0000256" key="1">
    <source>
        <dbReference type="ARBA" id="ARBA00022490"/>
    </source>
</evidence>
<feature type="active site" evidence="6 7">
    <location>
        <position position="229"/>
    </location>
</feature>
<dbReference type="PIRSF" id="PIRSF000876">
    <property type="entry name" value="RR_chemtxs_CheB"/>
    <property type="match status" value="1"/>
</dbReference>
<evidence type="ECO:0000259" key="10">
    <source>
        <dbReference type="PROSITE" id="PS50122"/>
    </source>
</evidence>
<dbReference type="Pfam" id="PF01339">
    <property type="entry name" value="CheB_methylest"/>
    <property type="match status" value="1"/>
</dbReference>
<dbReference type="InterPro" id="IPR001789">
    <property type="entry name" value="Sig_transdc_resp-reg_receiver"/>
</dbReference>
<dbReference type="EC" id="3.1.1.61" evidence="6"/>
<feature type="active site" evidence="6 7">
    <location>
        <position position="202"/>
    </location>
</feature>
<dbReference type="AlphaFoldDB" id="A0A1H3EYR2"/>
<dbReference type="EC" id="3.5.1.44" evidence="6"/>
<dbReference type="InterPro" id="IPR035909">
    <property type="entry name" value="CheB_C"/>
</dbReference>
<dbReference type="GO" id="GO:0005737">
    <property type="term" value="C:cytoplasm"/>
    <property type="evidence" value="ECO:0007669"/>
    <property type="project" value="UniProtKB-SubCell"/>
</dbReference>
<organism evidence="11 12">
    <name type="scientific">Lachnobacterium bovis DSM 14045</name>
    <dbReference type="NCBI Taxonomy" id="1122142"/>
    <lineage>
        <taxon>Bacteria</taxon>
        <taxon>Bacillati</taxon>
        <taxon>Bacillota</taxon>
        <taxon>Clostridia</taxon>
        <taxon>Lachnospirales</taxon>
        <taxon>Lachnospiraceae</taxon>
        <taxon>Lachnobacterium</taxon>
    </lineage>
</organism>
<evidence type="ECO:0000256" key="7">
    <source>
        <dbReference type="PROSITE-ProRule" id="PRU00050"/>
    </source>
</evidence>
<dbReference type="PANTHER" id="PTHR42872">
    <property type="entry name" value="PROTEIN-GLUTAMATE METHYLESTERASE/PROTEIN-GLUTAMINE GLUTAMINASE"/>
    <property type="match status" value="1"/>
</dbReference>
<evidence type="ECO:0000256" key="8">
    <source>
        <dbReference type="PROSITE-ProRule" id="PRU00169"/>
    </source>
</evidence>
<comment type="domain">
    <text evidence="6">Contains a C-terminal catalytic domain, and an N-terminal region which modulates catalytic activity.</text>
</comment>
<dbReference type="CDD" id="cd17541">
    <property type="entry name" value="REC_CheB-like"/>
    <property type="match status" value="1"/>
</dbReference>
<dbReference type="RefSeq" id="WP_074714869.1">
    <property type="nucleotide sequence ID" value="NZ_FNPG01000004.1"/>
</dbReference>
<dbReference type="InterPro" id="IPR000673">
    <property type="entry name" value="Sig_transdc_resp-reg_Me-estase"/>
</dbReference>
<evidence type="ECO:0000256" key="4">
    <source>
        <dbReference type="ARBA" id="ARBA00024867"/>
    </source>
</evidence>
<accession>A0A1H3EYR2</accession>
<keyword evidence="6 8" id="KW-0597">Phosphoprotein</keyword>
<feature type="active site" evidence="6 7">
    <location>
        <position position="326"/>
    </location>
</feature>
<dbReference type="GO" id="GO:0008984">
    <property type="term" value="F:protein-glutamate methylesterase activity"/>
    <property type="evidence" value="ECO:0007669"/>
    <property type="project" value="UniProtKB-UniRule"/>
</dbReference>
<proteinExistence type="inferred from homology"/>
<sequence>MRKKILVIDDSALLRRVMCDIINSDSNLQVVDTCKDGVEGYEKLKNNTYDGVILDVNMPRMSGLELLEKLKADNIKAKIIIVSTVARAESQITIRALELGAIDFVEKPLNIIEAKGDVFKNRLLVILNNSIVSDGVGKTRRKDFTQQSVSFPPKASSTRRERQSDNSCVEKFKPVEVSSDKRHQKIRPSKGAKNVLIAVACSTGGPKALQRVVPYIPSEIDAPIVIVQHMPKGFTQSLAERLNEISKVSVKEAENGEVLKKGVVYIAPGGNHLEIKKVSDSSHKIVFNDMPAIGGLKPCANVMYDSLITSGYDKIVCVVLTGMGADGTAGITSLASKKPVYIISQNEQTCVVYGMPRAIALTGLVDEVVPLNDVANCITKNVGVK</sequence>
<dbReference type="SUPFAM" id="SSF52172">
    <property type="entry name" value="CheY-like"/>
    <property type="match status" value="1"/>
</dbReference>
<keyword evidence="12" id="KW-1185">Reference proteome</keyword>
<dbReference type="STRING" id="1122142.SAMN02910414_00064"/>
<comment type="similarity">
    <text evidence="6">Belongs to the CheB family.</text>
</comment>
<keyword evidence="1 6" id="KW-0963">Cytoplasm</keyword>
<dbReference type="Gene3D" id="3.40.50.180">
    <property type="entry name" value="Methylesterase CheB, C-terminal domain"/>
    <property type="match status" value="1"/>
</dbReference>
<dbReference type="InterPro" id="IPR008248">
    <property type="entry name" value="CheB-like"/>
</dbReference>
<dbReference type="HAMAP" id="MF_00099">
    <property type="entry name" value="CheB_chemtxs"/>
    <property type="match status" value="1"/>
</dbReference>
<feature type="modified residue" description="4-aspartylphosphate" evidence="6 8">
    <location>
        <position position="55"/>
    </location>
</feature>
<name>A0A1H3EYR2_9FIRM</name>
<comment type="function">
    <text evidence="6">Involved in chemotaxis. Part of a chemotaxis signal transduction system that modulates chemotaxis in response to various stimuli. Catalyzes the demethylation of specific methylglutamate residues introduced into the chemoreceptors (methyl-accepting chemotaxis proteins or MCP) by CheR. Also mediates the irreversible deamidation of specific glutamine residues to glutamic acid.</text>
</comment>
<comment type="subcellular location">
    <subcellularLocation>
        <location evidence="6">Cytoplasm</location>
    </subcellularLocation>
</comment>
<feature type="domain" description="Response regulatory" evidence="9">
    <location>
        <begin position="4"/>
        <end position="122"/>
    </location>
</feature>
<evidence type="ECO:0000256" key="5">
    <source>
        <dbReference type="ARBA" id="ARBA00048267"/>
    </source>
</evidence>